<gene>
    <name evidence="9" type="ORF">KSF_089960</name>
</gene>
<evidence type="ECO:0000313" key="9">
    <source>
        <dbReference type="EMBL" id="GHO98948.1"/>
    </source>
</evidence>
<evidence type="ECO:0000256" key="7">
    <source>
        <dbReference type="ARBA" id="ARBA00023136"/>
    </source>
</evidence>
<evidence type="ECO:0000256" key="4">
    <source>
        <dbReference type="ARBA" id="ARBA00022475"/>
    </source>
</evidence>
<feature type="transmembrane region" description="Helical" evidence="8">
    <location>
        <begin position="275"/>
        <end position="295"/>
    </location>
</feature>
<dbReference type="Proteomes" id="UP000597444">
    <property type="component" value="Unassembled WGS sequence"/>
</dbReference>
<dbReference type="AlphaFoldDB" id="A0A8J3N7T2"/>
<keyword evidence="10" id="KW-1185">Reference proteome</keyword>
<evidence type="ECO:0000313" key="10">
    <source>
        <dbReference type="Proteomes" id="UP000597444"/>
    </source>
</evidence>
<name>A0A8J3N7T2_9CHLR</name>
<dbReference type="InterPro" id="IPR002549">
    <property type="entry name" value="AI-2E-like"/>
</dbReference>
<keyword evidence="7 8" id="KW-0472">Membrane</keyword>
<dbReference type="PANTHER" id="PTHR21716">
    <property type="entry name" value="TRANSMEMBRANE PROTEIN"/>
    <property type="match status" value="1"/>
</dbReference>
<evidence type="ECO:0000256" key="5">
    <source>
        <dbReference type="ARBA" id="ARBA00022692"/>
    </source>
</evidence>
<evidence type="ECO:0000256" key="2">
    <source>
        <dbReference type="ARBA" id="ARBA00009773"/>
    </source>
</evidence>
<organism evidence="9 10">
    <name type="scientific">Reticulibacter mediterranei</name>
    <dbReference type="NCBI Taxonomy" id="2778369"/>
    <lineage>
        <taxon>Bacteria</taxon>
        <taxon>Bacillati</taxon>
        <taxon>Chloroflexota</taxon>
        <taxon>Ktedonobacteria</taxon>
        <taxon>Ktedonobacterales</taxon>
        <taxon>Reticulibacteraceae</taxon>
        <taxon>Reticulibacter</taxon>
    </lineage>
</organism>
<proteinExistence type="inferred from homology"/>
<keyword evidence="4" id="KW-1003">Cell membrane</keyword>
<sequence length="366" mass="40753">MTPHSNVWQRRFFIVLTLLGWIALFAVILWIISKIITPIILIGFSALLAYLIFPLVRFFQRHMTRILAILLSLLVVLAVVGLILYFVVVAAIQQFGLLIGIIQDFVLHPENHALFRSGLEKLERLGISQNQIHISGQQVIGYLQQTINGVFPLISGVFVTMISLLLVATVAVYFIVDGPRVINWWRYKTPLKYRGFINMFLNELDHSLGDFIRGEVLLATIMSIIVGLGAFIIGVPYVFLLALIVFVCEFIPQIGSYISGAIGIGFALTHSWETALIYGIFVTIMQGGLEGQILAPRILGGAVGLHPILSVFALLVGTTLFGLLGALFAAPAAGILQTFIRSFWDVWRERHPDQFPVEEQKQKPES</sequence>
<dbReference type="GO" id="GO:0055085">
    <property type="term" value="P:transmembrane transport"/>
    <property type="evidence" value="ECO:0007669"/>
    <property type="project" value="TreeGrafter"/>
</dbReference>
<keyword evidence="6 8" id="KW-1133">Transmembrane helix</keyword>
<evidence type="ECO:0000256" key="3">
    <source>
        <dbReference type="ARBA" id="ARBA00022448"/>
    </source>
</evidence>
<comment type="caution">
    <text evidence="9">The sequence shown here is derived from an EMBL/GenBank/DDBJ whole genome shotgun (WGS) entry which is preliminary data.</text>
</comment>
<feature type="transmembrane region" description="Helical" evidence="8">
    <location>
        <begin position="250"/>
        <end position="268"/>
    </location>
</feature>
<comment type="similarity">
    <text evidence="2">Belongs to the autoinducer-2 exporter (AI-2E) (TC 2.A.86) family.</text>
</comment>
<dbReference type="Pfam" id="PF01594">
    <property type="entry name" value="AI-2E_transport"/>
    <property type="match status" value="1"/>
</dbReference>
<evidence type="ECO:0000256" key="6">
    <source>
        <dbReference type="ARBA" id="ARBA00022989"/>
    </source>
</evidence>
<accession>A0A8J3N7T2</accession>
<dbReference type="EMBL" id="BNJK01000002">
    <property type="protein sequence ID" value="GHO98948.1"/>
    <property type="molecule type" value="Genomic_DNA"/>
</dbReference>
<reference evidence="9" key="1">
    <citation type="submission" date="2020-10" db="EMBL/GenBank/DDBJ databases">
        <title>Taxonomic study of unclassified bacteria belonging to the class Ktedonobacteria.</title>
        <authorList>
            <person name="Yabe S."/>
            <person name="Wang C.M."/>
            <person name="Zheng Y."/>
            <person name="Sakai Y."/>
            <person name="Cavaletti L."/>
            <person name="Monciardini P."/>
            <person name="Donadio S."/>
        </authorList>
    </citation>
    <scope>NUCLEOTIDE SEQUENCE</scope>
    <source>
        <strain evidence="9">ID150040</strain>
    </source>
</reference>
<feature type="transmembrane region" description="Helical" evidence="8">
    <location>
        <begin position="307"/>
        <end position="340"/>
    </location>
</feature>
<feature type="transmembrane region" description="Helical" evidence="8">
    <location>
        <begin position="153"/>
        <end position="176"/>
    </location>
</feature>
<feature type="transmembrane region" description="Helical" evidence="8">
    <location>
        <begin position="39"/>
        <end position="59"/>
    </location>
</feature>
<keyword evidence="3" id="KW-0813">Transport</keyword>
<dbReference type="GO" id="GO:0005886">
    <property type="term" value="C:plasma membrane"/>
    <property type="evidence" value="ECO:0007669"/>
    <property type="project" value="UniProtKB-SubCell"/>
</dbReference>
<evidence type="ECO:0000256" key="1">
    <source>
        <dbReference type="ARBA" id="ARBA00004651"/>
    </source>
</evidence>
<keyword evidence="5 8" id="KW-0812">Transmembrane</keyword>
<evidence type="ECO:0000256" key="8">
    <source>
        <dbReference type="SAM" id="Phobius"/>
    </source>
</evidence>
<feature type="transmembrane region" description="Helical" evidence="8">
    <location>
        <begin position="216"/>
        <end position="244"/>
    </location>
</feature>
<feature type="transmembrane region" description="Helical" evidence="8">
    <location>
        <begin position="66"/>
        <end position="88"/>
    </location>
</feature>
<dbReference type="PANTHER" id="PTHR21716:SF53">
    <property type="entry name" value="PERMEASE PERM-RELATED"/>
    <property type="match status" value="1"/>
</dbReference>
<protein>
    <submittedName>
        <fullName evidence="9">AI-2E family transporter</fullName>
    </submittedName>
</protein>
<comment type="subcellular location">
    <subcellularLocation>
        <location evidence="1">Cell membrane</location>
        <topology evidence="1">Multi-pass membrane protein</topology>
    </subcellularLocation>
</comment>
<feature type="transmembrane region" description="Helical" evidence="8">
    <location>
        <begin position="12"/>
        <end position="33"/>
    </location>
</feature>